<dbReference type="PANTHER" id="PTHR31973">
    <property type="entry name" value="POLYPROTEIN, PUTATIVE-RELATED"/>
    <property type="match status" value="1"/>
</dbReference>
<comment type="caution">
    <text evidence="1">The sequence shown here is derived from an EMBL/GenBank/DDBJ whole genome shotgun (WGS) entry which is preliminary data.</text>
</comment>
<dbReference type="EMBL" id="JACGCM010001165">
    <property type="protein sequence ID" value="KAF6160393.1"/>
    <property type="molecule type" value="Genomic_DNA"/>
</dbReference>
<evidence type="ECO:0000313" key="2">
    <source>
        <dbReference type="Proteomes" id="UP000541444"/>
    </source>
</evidence>
<sequence>MSNNFDKIPIDAQASDVQANIDVNNVDAEEHYYNTHSSQDGDGVPTAEDIVKLRFKCTDKTCKWMLYVRRFPDQHTMSVRKSSFLEHTCECDSEDKNKLVNALWVANYCVDGLRNIKLSRPIDVLTTIRRKFGIDLSYWIAWNPWTICIERIVGLYDEGYFKMPSLVREILIANLGSIICCSRDNVTLQWAGTVVMFKESYEGWLRGCRPVLGLDGCFLKGKYGGVCLFIIGLDGNNGLFPVAAYFCRSECYDTWNTFLQALQP</sequence>
<dbReference type="AlphaFoldDB" id="A0A7J7MZR9"/>
<name>A0A7J7MZR9_9MAGN</name>
<protein>
    <recommendedName>
        <fullName evidence="3">Transposase</fullName>
    </recommendedName>
</protein>
<proteinExistence type="predicted"/>
<organism evidence="1 2">
    <name type="scientific">Kingdonia uniflora</name>
    <dbReference type="NCBI Taxonomy" id="39325"/>
    <lineage>
        <taxon>Eukaryota</taxon>
        <taxon>Viridiplantae</taxon>
        <taxon>Streptophyta</taxon>
        <taxon>Embryophyta</taxon>
        <taxon>Tracheophyta</taxon>
        <taxon>Spermatophyta</taxon>
        <taxon>Magnoliopsida</taxon>
        <taxon>Ranunculales</taxon>
        <taxon>Circaeasteraceae</taxon>
        <taxon>Kingdonia</taxon>
    </lineage>
</organism>
<gene>
    <name evidence="1" type="ORF">GIB67_019162</name>
</gene>
<dbReference type="PANTHER" id="PTHR31973:SF187">
    <property type="entry name" value="MUTATOR TRANSPOSASE MUDRA PROTEIN"/>
    <property type="match status" value="1"/>
</dbReference>
<reference evidence="1 2" key="1">
    <citation type="journal article" date="2020" name="IScience">
        <title>Genome Sequencing of the Endangered Kingdonia uniflora (Circaeasteraceae, Ranunculales) Reveals Potential Mechanisms of Evolutionary Specialization.</title>
        <authorList>
            <person name="Sun Y."/>
            <person name="Deng T."/>
            <person name="Zhang A."/>
            <person name="Moore M.J."/>
            <person name="Landis J.B."/>
            <person name="Lin N."/>
            <person name="Zhang H."/>
            <person name="Zhang X."/>
            <person name="Huang J."/>
            <person name="Zhang X."/>
            <person name="Sun H."/>
            <person name="Wang H."/>
        </authorList>
    </citation>
    <scope>NUCLEOTIDE SEQUENCE [LARGE SCALE GENOMIC DNA]</scope>
    <source>
        <strain evidence="1">TB1705</strain>
        <tissue evidence="1">Leaf</tissue>
    </source>
</reference>
<dbReference type="Proteomes" id="UP000541444">
    <property type="component" value="Unassembled WGS sequence"/>
</dbReference>
<evidence type="ECO:0000313" key="1">
    <source>
        <dbReference type="EMBL" id="KAF6160393.1"/>
    </source>
</evidence>
<keyword evidence="2" id="KW-1185">Reference proteome</keyword>
<evidence type="ECO:0008006" key="3">
    <source>
        <dbReference type="Google" id="ProtNLM"/>
    </source>
</evidence>
<dbReference type="OrthoDB" id="1746950at2759"/>
<accession>A0A7J7MZR9</accession>